<keyword evidence="3" id="KW-1185">Reference proteome</keyword>
<dbReference type="AlphaFoldDB" id="A0A5D0HU97"/>
<reference evidence="2 3" key="1">
    <citation type="submission" date="2019-08" db="EMBL/GenBank/DDBJ databases">
        <title>Seonamhaeicola sediminis sp. nov., isolated from marine sediment.</title>
        <authorList>
            <person name="Cao W.R."/>
        </authorList>
    </citation>
    <scope>NUCLEOTIDE SEQUENCE [LARGE SCALE GENOMIC DNA]</scope>
    <source>
        <strain evidence="2 3">B011</strain>
    </source>
</reference>
<comment type="caution">
    <text evidence="2">The sequence shown here is derived from an EMBL/GenBank/DDBJ whole genome shotgun (WGS) entry which is preliminary data.</text>
</comment>
<organism evidence="2 3">
    <name type="scientific">Seonamhaeicola marinus</name>
    <dbReference type="NCBI Taxonomy" id="1912246"/>
    <lineage>
        <taxon>Bacteria</taxon>
        <taxon>Pseudomonadati</taxon>
        <taxon>Bacteroidota</taxon>
        <taxon>Flavobacteriia</taxon>
        <taxon>Flavobacteriales</taxon>
        <taxon>Flavobacteriaceae</taxon>
    </lineage>
</organism>
<feature type="chain" id="PRO_5022754641" description="Lipocalin family protein" evidence="1">
    <location>
        <begin position="20"/>
        <end position="232"/>
    </location>
</feature>
<proteinExistence type="predicted"/>
<dbReference type="RefSeq" id="WP_148544132.1">
    <property type="nucleotide sequence ID" value="NZ_VSDQ01000679.1"/>
</dbReference>
<sequence length="232" mass="26262">MKKRILLLALTLGIMSVQCSDNGSVAINEDNLLIGNWVEPNYSEEKTVYKRAASLPNEAYGISFKEDGSLVERSSGWCGTPPLTFFNINGSWELDGTLIELTKEDYPSHLGWRIVSLTHDELVVKREITEQEKDHRDLMDLYNEIYLLSLSEDCLDENEWTYTAYGAKACGGPQGYIAYSNNIDTEAFLEKIEEYTNLEKAYNIKWSIVSTCDLPQQPSGVECVNGYPVLKY</sequence>
<accession>A0A5D0HU97</accession>
<evidence type="ECO:0008006" key="4">
    <source>
        <dbReference type="Google" id="ProtNLM"/>
    </source>
</evidence>
<gene>
    <name evidence="2" type="ORF">FUA24_16425</name>
</gene>
<evidence type="ECO:0000313" key="3">
    <source>
        <dbReference type="Proteomes" id="UP000323930"/>
    </source>
</evidence>
<feature type="signal peptide" evidence="1">
    <location>
        <begin position="1"/>
        <end position="19"/>
    </location>
</feature>
<name>A0A5D0HU97_9FLAO</name>
<dbReference type="OrthoDB" id="5526158at2"/>
<keyword evidence="1" id="KW-0732">Signal</keyword>
<dbReference type="Proteomes" id="UP000323930">
    <property type="component" value="Unassembled WGS sequence"/>
</dbReference>
<protein>
    <recommendedName>
        <fullName evidence="4">Lipocalin family protein</fullName>
    </recommendedName>
</protein>
<evidence type="ECO:0000256" key="1">
    <source>
        <dbReference type="SAM" id="SignalP"/>
    </source>
</evidence>
<dbReference type="EMBL" id="VSDQ01000679">
    <property type="protein sequence ID" value="TYA74888.1"/>
    <property type="molecule type" value="Genomic_DNA"/>
</dbReference>
<evidence type="ECO:0000313" key="2">
    <source>
        <dbReference type="EMBL" id="TYA74888.1"/>
    </source>
</evidence>